<dbReference type="AlphaFoldDB" id="A0A1I5Y183"/>
<dbReference type="STRING" id="937334.SAMN05444406_1345"/>
<evidence type="ECO:0008006" key="4">
    <source>
        <dbReference type="Google" id="ProtNLM"/>
    </source>
</evidence>
<protein>
    <recommendedName>
        <fullName evidence="4">DUF5320 domain-containing protein</fullName>
    </recommendedName>
</protein>
<proteinExistence type="predicted"/>
<dbReference type="Proteomes" id="UP000198577">
    <property type="component" value="Unassembled WGS sequence"/>
</dbReference>
<evidence type="ECO:0000313" key="2">
    <source>
        <dbReference type="EMBL" id="SFQ37943.1"/>
    </source>
</evidence>
<sequence length="127" mass="14381">MPGFDGTGPLGQGPMTGGGRGYCIVPLNNNPIPGRGWFGPHFFGRGRGRGYRHWFWVTGLPGWIRAAYGYPAFGGWVNPYVYPYYDDAGQPKEIDILKEQAEMLKQQLQDIQDRIKEIEESEKEDDK</sequence>
<keyword evidence="1" id="KW-0175">Coiled coil</keyword>
<dbReference type="Pfam" id="PF17253">
    <property type="entry name" value="DUF5320"/>
    <property type="match status" value="1"/>
</dbReference>
<name>A0A1I5Y183_9FIRM</name>
<dbReference type="InterPro" id="IPR035205">
    <property type="entry name" value="DUF5320"/>
</dbReference>
<accession>A0A1I5Y183</accession>
<evidence type="ECO:0000256" key="1">
    <source>
        <dbReference type="SAM" id="Coils"/>
    </source>
</evidence>
<dbReference type="RefSeq" id="WP_092282705.1">
    <property type="nucleotide sequence ID" value="NZ_FOXR01000034.1"/>
</dbReference>
<gene>
    <name evidence="2" type="ORF">SAMN05444406_1345</name>
</gene>
<organism evidence="2 3">
    <name type="scientific">Caldicoprobacter faecalis</name>
    <dbReference type="NCBI Taxonomy" id="937334"/>
    <lineage>
        <taxon>Bacteria</taxon>
        <taxon>Bacillati</taxon>
        <taxon>Bacillota</taxon>
        <taxon>Clostridia</taxon>
        <taxon>Caldicoprobacterales</taxon>
        <taxon>Caldicoprobacteraceae</taxon>
        <taxon>Caldicoprobacter</taxon>
    </lineage>
</organism>
<dbReference type="EMBL" id="FOXR01000034">
    <property type="protein sequence ID" value="SFQ37943.1"/>
    <property type="molecule type" value="Genomic_DNA"/>
</dbReference>
<feature type="coiled-coil region" evidence="1">
    <location>
        <begin position="94"/>
        <end position="124"/>
    </location>
</feature>
<reference evidence="2 3" key="1">
    <citation type="submission" date="2016-10" db="EMBL/GenBank/DDBJ databases">
        <authorList>
            <person name="de Groot N.N."/>
        </authorList>
    </citation>
    <scope>NUCLEOTIDE SEQUENCE [LARGE SCALE GENOMIC DNA]</scope>
    <source>
        <strain evidence="2 3">DSM 20678</strain>
    </source>
</reference>
<evidence type="ECO:0000313" key="3">
    <source>
        <dbReference type="Proteomes" id="UP000198577"/>
    </source>
</evidence>
<keyword evidence="3" id="KW-1185">Reference proteome</keyword>